<feature type="transmembrane region" description="Helical" evidence="6">
    <location>
        <begin position="181"/>
        <end position="198"/>
    </location>
</feature>
<dbReference type="OrthoDB" id="3648309at2759"/>
<feature type="transmembrane region" description="Helical" evidence="6">
    <location>
        <begin position="56"/>
        <end position="77"/>
    </location>
</feature>
<dbReference type="PANTHER" id="PTHR31123:SF1">
    <property type="entry name" value="ACCUMULATION OF DYADS PROTEIN 2-RELATED"/>
    <property type="match status" value="1"/>
</dbReference>
<evidence type="ECO:0000256" key="1">
    <source>
        <dbReference type="ARBA" id="ARBA00004141"/>
    </source>
</evidence>
<evidence type="ECO:0000256" key="4">
    <source>
        <dbReference type="ARBA" id="ARBA00022989"/>
    </source>
</evidence>
<dbReference type="InParanoid" id="A0A1Y2DZF6"/>
<dbReference type="Proteomes" id="UP000193467">
    <property type="component" value="Unassembled WGS sequence"/>
</dbReference>
<dbReference type="Pfam" id="PF01184">
    <property type="entry name" value="Gpr1_Fun34_YaaH"/>
    <property type="match status" value="1"/>
</dbReference>
<evidence type="ECO:0000256" key="6">
    <source>
        <dbReference type="SAM" id="Phobius"/>
    </source>
</evidence>
<comment type="caution">
    <text evidence="7">The sequence shown here is derived from an EMBL/GenBank/DDBJ whole genome shotgun (WGS) entry which is preliminary data.</text>
</comment>
<protein>
    <submittedName>
        <fullName evidence="7">GPR1/FUN34/yaaH family-domain-containing protein</fullName>
    </submittedName>
</protein>
<feature type="transmembrane region" description="Helical" evidence="6">
    <location>
        <begin position="83"/>
        <end position="100"/>
    </location>
</feature>
<keyword evidence="8" id="KW-1185">Reference proteome</keyword>
<dbReference type="PANTHER" id="PTHR31123">
    <property type="entry name" value="ACCUMULATION OF DYADS PROTEIN 2-RELATED"/>
    <property type="match status" value="1"/>
</dbReference>
<reference evidence="7 8" key="1">
    <citation type="submission" date="2016-07" db="EMBL/GenBank/DDBJ databases">
        <title>Pervasive Adenine N6-methylation of Active Genes in Fungi.</title>
        <authorList>
            <consortium name="DOE Joint Genome Institute"/>
            <person name="Mondo S.J."/>
            <person name="Dannebaum R.O."/>
            <person name="Kuo R.C."/>
            <person name="Labutti K."/>
            <person name="Haridas S."/>
            <person name="Kuo A."/>
            <person name="Salamov A."/>
            <person name="Ahrendt S.R."/>
            <person name="Lipzen A."/>
            <person name="Sullivan W."/>
            <person name="Andreopoulos W.B."/>
            <person name="Clum A."/>
            <person name="Lindquist E."/>
            <person name="Daum C."/>
            <person name="Ramamoorthy G.K."/>
            <person name="Gryganskyi A."/>
            <person name="Culley D."/>
            <person name="Magnuson J.K."/>
            <person name="James T.Y."/>
            <person name="O'Malley M.A."/>
            <person name="Stajich J.E."/>
            <person name="Spatafora J.W."/>
            <person name="Visel A."/>
            <person name="Grigoriev I.V."/>
        </authorList>
    </citation>
    <scope>NUCLEOTIDE SEQUENCE [LARGE SCALE GENOMIC DNA]</scope>
    <source>
        <strain evidence="7 8">62-1032</strain>
    </source>
</reference>
<evidence type="ECO:0000256" key="2">
    <source>
        <dbReference type="ARBA" id="ARBA00005587"/>
    </source>
</evidence>
<evidence type="ECO:0000313" key="7">
    <source>
        <dbReference type="EMBL" id="ORY64617.1"/>
    </source>
</evidence>
<dbReference type="AlphaFoldDB" id="A0A1Y2DZF6"/>
<accession>A0A1Y2DZF6</accession>
<sequence length="264" mass="28502">MSDNSPHSEVDLKGRTEYRDGRDVEALPSRIGDGDLGHQARTIEERGFYKRVGNPGLLGLAAHAVTLMLLSTQFMTFRGVSTPAVYVGNLFFFAGLYMFTTCQWCLVKGETFASTVFGVFSGFYLSYGAILTPAFNVAASFTGDPGSANSTATQYESLATFLWVWNGAFMCIFLASLRTNAALVIVFFGVIMGVWLLASMYSNLAVGATDKALKLSKAGGAFLFLSACSGFYLVVVQISESVDMPFTLPVGDLAPLWPKKKKSA</sequence>
<feature type="transmembrane region" description="Helical" evidence="6">
    <location>
        <begin position="112"/>
        <end position="135"/>
    </location>
</feature>
<evidence type="ECO:0000256" key="5">
    <source>
        <dbReference type="ARBA" id="ARBA00023136"/>
    </source>
</evidence>
<proteinExistence type="inferred from homology"/>
<feature type="transmembrane region" description="Helical" evidence="6">
    <location>
        <begin position="218"/>
        <end position="236"/>
    </location>
</feature>
<name>A0A1Y2DZF6_9BASI</name>
<evidence type="ECO:0000313" key="8">
    <source>
        <dbReference type="Proteomes" id="UP000193467"/>
    </source>
</evidence>
<comment type="similarity">
    <text evidence="2">Belongs to the acetate uptake transporter (AceTr) (TC 2.A.96) family.</text>
</comment>
<keyword evidence="4 6" id="KW-1133">Transmembrane helix</keyword>
<evidence type="ECO:0000256" key="3">
    <source>
        <dbReference type="ARBA" id="ARBA00022692"/>
    </source>
</evidence>
<organism evidence="7 8">
    <name type="scientific">Leucosporidium creatinivorum</name>
    <dbReference type="NCBI Taxonomy" id="106004"/>
    <lineage>
        <taxon>Eukaryota</taxon>
        <taxon>Fungi</taxon>
        <taxon>Dikarya</taxon>
        <taxon>Basidiomycota</taxon>
        <taxon>Pucciniomycotina</taxon>
        <taxon>Microbotryomycetes</taxon>
        <taxon>Leucosporidiales</taxon>
        <taxon>Leucosporidium</taxon>
    </lineage>
</organism>
<feature type="transmembrane region" description="Helical" evidence="6">
    <location>
        <begin position="155"/>
        <end position="174"/>
    </location>
</feature>
<dbReference type="GO" id="GO:0005886">
    <property type="term" value="C:plasma membrane"/>
    <property type="evidence" value="ECO:0007669"/>
    <property type="project" value="TreeGrafter"/>
</dbReference>
<dbReference type="InterPro" id="IPR000791">
    <property type="entry name" value="Gpr1/Fun34/SatP-like"/>
</dbReference>
<dbReference type="GO" id="GO:0015123">
    <property type="term" value="F:acetate transmembrane transporter activity"/>
    <property type="evidence" value="ECO:0007669"/>
    <property type="project" value="TreeGrafter"/>
</dbReference>
<keyword evidence="5 6" id="KW-0472">Membrane</keyword>
<gene>
    <name evidence="7" type="ORF">BCR35DRAFT_308719</name>
</gene>
<keyword evidence="3 6" id="KW-0812">Transmembrane</keyword>
<comment type="subcellular location">
    <subcellularLocation>
        <location evidence="1">Membrane</location>
        <topology evidence="1">Multi-pass membrane protein</topology>
    </subcellularLocation>
</comment>
<dbReference type="EMBL" id="MCGR01000066">
    <property type="protein sequence ID" value="ORY64617.1"/>
    <property type="molecule type" value="Genomic_DNA"/>
</dbReference>
<dbReference type="InterPro" id="IPR051633">
    <property type="entry name" value="AceTr"/>
</dbReference>